<feature type="transmembrane region" description="Helical" evidence="5">
    <location>
        <begin position="98"/>
        <end position="115"/>
    </location>
</feature>
<protein>
    <submittedName>
        <fullName evidence="7">O-antigen ligase family protein</fullName>
    </submittedName>
</protein>
<evidence type="ECO:0000256" key="5">
    <source>
        <dbReference type="SAM" id="Phobius"/>
    </source>
</evidence>
<dbReference type="InterPro" id="IPR007016">
    <property type="entry name" value="O-antigen_ligase-rel_domated"/>
</dbReference>
<proteinExistence type="predicted"/>
<dbReference type="EMBL" id="CP038437">
    <property type="protein sequence ID" value="QEM80774.1"/>
    <property type="molecule type" value="Genomic_DNA"/>
</dbReference>
<feature type="transmembrane region" description="Helical" evidence="5">
    <location>
        <begin position="216"/>
        <end position="234"/>
    </location>
</feature>
<evidence type="ECO:0000259" key="6">
    <source>
        <dbReference type="Pfam" id="PF04932"/>
    </source>
</evidence>
<dbReference type="Proteomes" id="UP000324285">
    <property type="component" value="Chromosome"/>
</dbReference>
<dbReference type="PANTHER" id="PTHR37422:SF13">
    <property type="entry name" value="LIPOPOLYSACCHARIDE BIOSYNTHESIS PROTEIN PA4999-RELATED"/>
    <property type="match status" value="1"/>
</dbReference>
<dbReference type="GO" id="GO:0016020">
    <property type="term" value="C:membrane"/>
    <property type="evidence" value="ECO:0007669"/>
    <property type="project" value="UniProtKB-SubCell"/>
</dbReference>
<dbReference type="AlphaFoldDB" id="A0A5C1NC46"/>
<evidence type="ECO:0000256" key="4">
    <source>
        <dbReference type="ARBA" id="ARBA00023136"/>
    </source>
</evidence>
<evidence type="ECO:0000256" key="2">
    <source>
        <dbReference type="ARBA" id="ARBA00022692"/>
    </source>
</evidence>
<evidence type="ECO:0000313" key="7">
    <source>
        <dbReference type="EMBL" id="QEM80774.1"/>
    </source>
</evidence>
<name>A0A5C1NC46_9GAMM</name>
<dbReference type="RefSeq" id="WP_149283673.1">
    <property type="nucleotide sequence ID" value="NZ_CP038437.2"/>
</dbReference>
<feature type="transmembrane region" description="Helical" evidence="5">
    <location>
        <begin position="191"/>
        <end position="210"/>
    </location>
</feature>
<organism evidence="7 8">
    <name type="scientific">Halomonas binhaiensis</name>
    <dbReference type="NCBI Taxonomy" id="2562282"/>
    <lineage>
        <taxon>Bacteria</taxon>
        <taxon>Pseudomonadati</taxon>
        <taxon>Pseudomonadota</taxon>
        <taxon>Gammaproteobacteria</taxon>
        <taxon>Oceanospirillales</taxon>
        <taxon>Halomonadaceae</taxon>
        <taxon>Halomonas</taxon>
    </lineage>
</organism>
<dbReference type="GO" id="GO:0016874">
    <property type="term" value="F:ligase activity"/>
    <property type="evidence" value="ECO:0007669"/>
    <property type="project" value="UniProtKB-KW"/>
</dbReference>
<dbReference type="PANTHER" id="PTHR37422">
    <property type="entry name" value="TEICHURONIC ACID BIOSYNTHESIS PROTEIN TUAE"/>
    <property type="match status" value="1"/>
</dbReference>
<dbReference type="InterPro" id="IPR051533">
    <property type="entry name" value="WaaL-like"/>
</dbReference>
<evidence type="ECO:0000313" key="8">
    <source>
        <dbReference type="Proteomes" id="UP000324285"/>
    </source>
</evidence>
<feature type="domain" description="O-antigen ligase-related" evidence="6">
    <location>
        <begin position="200"/>
        <end position="364"/>
    </location>
</feature>
<feature type="transmembrane region" description="Helical" evidence="5">
    <location>
        <begin position="122"/>
        <end position="144"/>
    </location>
</feature>
<dbReference type="OrthoDB" id="8576060at2"/>
<keyword evidence="4 5" id="KW-0472">Membrane</keyword>
<comment type="subcellular location">
    <subcellularLocation>
        <location evidence="1">Membrane</location>
        <topology evidence="1">Multi-pass membrane protein</topology>
    </subcellularLocation>
</comment>
<feature type="transmembrane region" description="Helical" evidence="5">
    <location>
        <begin position="16"/>
        <end position="35"/>
    </location>
</feature>
<evidence type="ECO:0000256" key="1">
    <source>
        <dbReference type="ARBA" id="ARBA00004141"/>
    </source>
</evidence>
<feature type="transmembrane region" description="Helical" evidence="5">
    <location>
        <begin position="164"/>
        <end position="184"/>
    </location>
</feature>
<feature type="transmembrane region" description="Helical" evidence="5">
    <location>
        <begin position="353"/>
        <end position="376"/>
    </location>
</feature>
<dbReference type="Pfam" id="PF04932">
    <property type="entry name" value="Wzy_C"/>
    <property type="match status" value="1"/>
</dbReference>
<keyword evidence="8" id="KW-1185">Reference proteome</keyword>
<keyword evidence="3 5" id="KW-1133">Transmembrane helix</keyword>
<feature type="transmembrane region" description="Helical" evidence="5">
    <location>
        <begin position="411"/>
        <end position="430"/>
    </location>
</feature>
<keyword evidence="7" id="KW-0436">Ligase</keyword>
<gene>
    <name evidence="7" type="ORF">E4T21_03800</name>
</gene>
<sequence length="440" mass="49275">MINKYLYPPFSRTPCYLQWIGIFALFLYGGGQFLAPPVGGTAESVTALLGLGAVLVYGKGGRRSEALWLLLLVIAVQCLSWWLGYIHHPDWVTKNPQIDRLAKLFIFIGVAWCLGGSTRLTLWLWLLAALGYIASTFIHGGGWHEWLAGFQGHRAGFGVRNGQHGAMLFGVLLLGSLVFALRFLSPGPWRILRCLLWILLVAFGTAGVLIGQTRAVWLALILALLLATGIWFCFTAKRHSQRRALFRLAVCIVLVAMTGLACIWIFHDLLIARITKESQVIALLVEGDIQNIPYSSIGIRIHSWVAAWQWILERPIVGWGEEGRSLVIQHTDWIPISVKQNFGHLHNYFIEIWVAYGLLGILAIGALAAWVGLATWRAWKSGAMPDDMALFGVAFFIYWMIVNQFESYNSFWTGVFVHNIIVGGLVTHYWRLNDGGYKPD</sequence>
<keyword evidence="2 5" id="KW-0812">Transmembrane</keyword>
<reference evidence="7" key="1">
    <citation type="submission" date="2021-02" db="EMBL/GenBank/DDBJ databases">
        <title>Strain Y2R2, a novel species of the genus Halomonas.</title>
        <authorList>
            <person name="Huang H."/>
        </authorList>
    </citation>
    <scope>NUCLEOTIDE SEQUENCE</scope>
    <source>
        <strain evidence="7">Y2R2</strain>
    </source>
</reference>
<evidence type="ECO:0000256" key="3">
    <source>
        <dbReference type="ARBA" id="ARBA00022989"/>
    </source>
</evidence>
<feature type="transmembrane region" description="Helical" evidence="5">
    <location>
        <begin position="246"/>
        <end position="266"/>
    </location>
</feature>
<feature type="transmembrane region" description="Helical" evidence="5">
    <location>
        <begin position="67"/>
        <end position="86"/>
    </location>
</feature>
<accession>A0A5C1NC46</accession>
<feature type="transmembrane region" description="Helical" evidence="5">
    <location>
        <begin position="41"/>
        <end position="58"/>
    </location>
</feature>
<dbReference type="KEGG" id="hbh:E4T21_03800"/>